<feature type="transmembrane region" description="Helical" evidence="1">
    <location>
        <begin position="123"/>
        <end position="145"/>
    </location>
</feature>
<keyword evidence="1" id="KW-0812">Transmembrane</keyword>
<name>A0A1G6TVA3_9GAMM</name>
<keyword evidence="1" id="KW-0472">Membrane</keyword>
<accession>A0A1G6TVA3</accession>
<organism evidence="2 3">
    <name type="scientific">Aquimonas voraii</name>
    <dbReference type="NCBI Taxonomy" id="265719"/>
    <lineage>
        <taxon>Bacteria</taxon>
        <taxon>Pseudomonadati</taxon>
        <taxon>Pseudomonadota</taxon>
        <taxon>Gammaproteobacteria</taxon>
        <taxon>Lysobacterales</taxon>
        <taxon>Lysobacteraceae</taxon>
        <taxon>Aquimonas</taxon>
    </lineage>
</organism>
<sequence length="153" mass="15931">MSHRADSPVPGNTAIDPRIGAEWRRQEAARGSAVAGEVSGATQDPLYRALARAAALPAPALPVGFAARLQQRVQRGDAGDRFEIALLGGVLTLGGLLALFYGLPVLAELLQPLQWRLPAASDIGLHWALMGAATLALSGLVSGLIERRRGGPA</sequence>
<evidence type="ECO:0000256" key="1">
    <source>
        <dbReference type="SAM" id="Phobius"/>
    </source>
</evidence>
<keyword evidence="1" id="KW-1133">Transmembrane helix</keyword>
<dbReference type="EMBL" id="FNAG01000002">
    <property type="protein sequence ID" value="SDD32979.1"/>
    <property type="molecule type" value="Genomic_DNA"/>
</dbReference>
<dbReference type="RefSeq" id="WP_091239534.1">
    <property type="nucleotide sequence ID" value="NZ_FNAG01000002.1"/>
</dbReference>
<evidence type="ECO:0000313" key="3">
    <source>
        <dbReference type="Proteomes" id="UP000199603"/>
    </source>
</evidence>
<proteinExistence type="predicted"/>
<protein>
    <submittedName>
        <fullName evidence="2">Uncharacterized protein</fullName>
    </submittedName>
</protein>
<evidence type="ECO:0000313" key="2">
    <source>
        <dbReference type="EMBL" id="SDD32979.1"/>
    </source>
</evidence>
<dbReference type="STRING" id="265719.SAMN04488509_10221"/>
<gene>
    <name evidence="2" type="ORF">SAMN04488509_10221</name>
</gene>
<feature type="transmembrane region" description="Helical" evidence="1">
    <location>
        <begin position="84"/>
        <end position="103"/>
    </location>
</feature>
<dbReference type="AlphaFoldDB" id="A0A1G6TVA3"/>
<keyword evidence="3" id="KW-1185">Reference proteome</keyword>
<reference evidence="2 3" key="1">
    <citation type="submission" date="2016-10" db="EMBL/GenBank/DDBJ databases">
        <authorList>
            <person name="de Groot N.N."/>
        </authorList>
    </citation>
    <scope>NUCLEOTIDE SEQUENCE [LARGE SCALE GENOMIC DNA]</scope>
    <source>
        <strain evidence="2 3">DSM 16957</strain>
    </source>
</reference>
<dbReference type="Proteomes" id="UP000199603">
    <property type="component" value="Unassembled WGS sequence"/>
</dbReference>